<feature type="compositionally biased region" description="Low complexity" evidence="10">
    <location>
        <begin position="1"/>
        <end position="18"/>
    </location>
</feature>
<gene>
    <name evidence="11" type="primary">TPHA0E01790</name>
    <name evidence="11" type="ordered locus">TPHA_0E01790</name>
</gene>
<dbReference type="InterPro" id="IPR036322">
    <property type="entry name" value="WD40_repeat_dom_sf"/>
</dbReference>
<dbReference type="PANTHER" id="PTHR43979">
    <property type="entry name" value="PRE-MRNA-PROCESSING FACTOR 17"/>
    <property type="match status" value="1"/>
</dbReference>
<dbReference type="SUPFAM" id="SSF50978">
    <property type="entry name" value="WD40 repeat-like"/>
    <property type="match status" value="1"/>
</dbReference>
<dbReference type="GO" id="GO:0000348">
    <property type="term" value="P:mRNA branch site recognition"/>
    <property type="evidence" value="ECO:0007669"/>
    <property type="project" value="EnsemblFungi"/>
</dbReference>
<evidence type="ECO:0000256" key="7">
    <source>
        <dbReference type="ARBA" id="ARBA00023242"/>
    </source>
</evidence>
<evidence type="ECO:0000313" key="12">
    <source>
        <dbReference type="Proteomes" id="UP000005666"/>
    </source>
</evidence>
<dbReference type="GO" id="GO:0045292">
    <property type="term" value="P:mRNA cis splicing, via spliceosome"/>
    <property type="evidence" value="ECO:0007669"/>
    <property type="project" value="EnsemblFungi"/>
</dbReference>
<dbReference type="EMBL" id="HE612860">
    <property type="protein sequence ID" value="CCE63272.1"/>
    <property type="molecule type" value="Genomic_DNA"/>
</dbReference>
<evidence type="ECO:0000256" key="9">
    <source>
        <dbReference type="PROSITE-ProRule" id="PRU00221"/>
    </source>
</evidence>
<dbReference type="GeneID" id="11531295"/>
<keyword evidence="7" id="KW-0539">Nucleus</keyword>
<dbReference type="PROSITE" id="PS50082">
    <property type="entry name" value="WD_REPEATS_2"/>
    <property type="match status" value="4"/>
</dbReference>
<reference evidence="11 12" key="1">
    <citation type="journal article" date="2011" name="Proc. Natl. Acad. Sci. U.S.A.">
        <title>Evolutionary erosion of yeast sex chromosomes by mating-type switching accidents.</title>
        <authorList>
            <person name="Gordon J.L."/>
            <person name="Armisen D."/>
            <person name="Proux-Wera E."/>
            <person name="Oheigeartaigh S.S."/>
            <person name="Byrne K.P."/>
            <person name="Wolfe K.H."/>
        </authorList>
    </citation>
    <scope>NUCLEOTIDE SEQUENCE [LARGE SCALE GENOMIC DNA]</scope>
    <source>
        <strain evidence="12">ATCC 24235 / CBS 4417 / NBRC 1672 / NRRL Y-8282 / UCD 70-5</strain>
    </source>
</reference>
<dbReference type="PRINTS" id="PR00320">
    <property type="entry name" value="GPROTEINBRPT"/>
</dbReference>
<accession>G8BTP4</accession>
<dbReference type="OMA" id="VQVYDHH"/>
<dbReference type="InterPro" id="IPR015943">
    <property type="entry name" value="WD40/YVTN_repeat-like_dom_sf"/>
</dbReference>
<evidence type="ECO:0000256" key="2">
    <source>
        <dbReference type="ARBA" id="ARBA00022574"/>
    </source>
</evidence>
<protein>
    <recommendedName>
        <fullName evidence="8">Pre-mRNA-processing factor 17</fullName>
    </recommendedName>
</protein>
<dbReference type="InterPro" id="IPR020472">
    <property type="entry name" value="WD40_PAC1"/>
</dbReference>
<keyword evidence="5" id="KW-0677">Repeat</keyword>
<dbReference type="PROSITE" id="PS50294">
    <property type="entry name" value="WD_REPEATS_REGION"/>
    <property type="match status" value="3"/>
</dbReference>
<dbReference type="Proteomes" id="UP000005666">
    <property type="component" value="Chromosome 5"/>
</dbReference>
<feature type="repeat" description="WD" evidence="9">
    <location>
        <begin position="144"/>
        <end position="177"/>
    </location>
</feature>
<dbReference type="SMART" id="SM00320">
    <property type="entry name" value="WD40"/>
    <property type="match status" value="6"/>
</dbReference>
<keyword evidence="6" id="KW-0508">mRNA splicing</keyword>
<organism evidence="11 12">
    <name type="scientific">Tetrapisispora phaffii (strain ATCC 24235 / CBS 4417 / NBRC 1672 / NRRL Y-8282 / UCD 70-5)</name>
    <name type="common">Yeast</name>
    <name type="synonym">Fabospora phaffii</name>
    <dbReference type="NCBI Taxonomy" id="1071381"/>
    <lineage>
        <taxon>Eukaryota</taxon>
        <taxon>Fungi</taxon>
        <taxon>Dikarya</taxon>
        <taxon>Ascomycota</taxon>
        <taxon>Saccharomycotina</taxon>
        <taxon>Saccharomycetes</taxon>
        <taxon>Saccharomycetales</taxon>
        <taxon>Saccharomycetaceae</taxon>
        <taxon>Tetrapisispora</taxon>
    </lineage>
</organism>
<dbReference type="GO" id="GO:0071014">
    <property type="term" value="C:post-mRNA release spliceosomal complex"/>
    <property type="evidence" value="ECO:0007669"/>
    <property type="project" value="EnsemblFungi"/>
</dbReference>
<keyword evidence="4" id="KW-0747">Spliceosome</keyword>
<evidence type="ECO:0000256" key="8">
    <source>
        <dbReference type="ARBA" id="ARBA00068146"/>
    </source>
</evidence>
<keyword evidence="2 9" id="KW-0853">WD repeat</keyword>
<feature type="compositionally biased region" description="Basic residues" evidence="10">
    <location>
        <begin position="47"/>
        <end position="57"/>
    </location>
</feature>
<evidence type="ECO:0000256" key="6">
    <source>
        <dbReference type="ARBA" id="ARBA00023187"/>
    </source>
</evidence>
<evidence type="ECO:0000313" key="11">
    <source>
        <dbReference type="EMBL" id="CCE63272.1"/>
    </source>
</evidence>
<evidence type="ECO:0000256" key="4">
    <source>
        <dbReference type="ARBA" id="ARBA00022728"/>
    </source>
</evidence>
<dbReference type="eggNOG" id="KOG0282">
    <property type="taxonomic scope" value="Eukaryota"/>
</dbReference>
<feature type="repeat" description="WD" evidence="9">
    <location>
        <begin position="374"/>
        <end position="406"/>
    </location>
</feature>
<dbReference type="RefSeq" id="XP_003685706.1">
    <property type="nucleotide sequence ID" value="XM_003685658.1"/>
</dbReference>
<dbReference type="OrthoDB" id="10257301at2759"/>
<proteinExistence type="predicted"/>
<dbReference type="HOGENOM" id="CLU_022571_0_0_1"/>
<dbReference type="GO" id="GO:0000974">
    <property type="term" value="C:Prp19 complex"/>
    <property type="evidence" value="ECO:0007669"/>
    <property type="project" value="EnsemblFungi"/>
</dbReference>
<dbReference type="GO" id="GO:0034399">
    <property type="term" value="C:nuclear periphery"/>
    <property type="evidence" value="ECO:0007669"/>
    <property type="project" value="EnsemblFungi"/>
</dbReference>
<dbReference type="GO" id="GO:0000350">
    <property type="term" value="P:generation of catalytic spliceosome for second transesterification step"/>
    <property type="evidence" value="ECO:0007669"/>
    <property type="project" value="EnsemblFungi"/>
</dbReference>
<feature type="repeat" description="WD" evidence="9">
    <location>
        <begin position="275"/>
        <end position="307"/>
    </location>
</feature>
<dbReference type="Pfam" id="PF00400">
    <property type="entry name" value="WD40"/>
    <property type="match status" value="5"/>
</dbReference>
<dbReference type="InterPro" id="IPR032847">
    <property type="entry name" value="PRPF17"/>
</dbReference>
<dbReference type="FunFam" id="2.130.10.10:FF:000034">
    <property type="entry name" value="Pre-mRNA-processing factor 17, putative"/>
    <property type="match status" value="1"/>
</dbReference>
<name>G8BTP4_TETPH</name>
<keyword evidence="12" id="KW-1185">Reference proteome</keyword>
<sequence>MRLSIDYSSSSESETISDNDNGKLHVSTKSQELHGSKRPFNLTKSDLKRKRKQRKTKGPWGSWDSTTDNESITSEIDELEIKNYPDEVVSEDSDIEEISEFYGSYLKDYKGRSFLTPSNDIDIDLQKPALSFKSYLPKKQLYRYKGHTNGTTDLKFFPNTAHMFLSGGNDNMIRLWDFYHDRRCIRDYKGHKKAVRSVDFNNNGTVFFSSSYDQTVKIWDTETGKVKAKVKCNSIPNDVKPRPLSDSEYIVGLSNSKINHYDQRVSSKNGLVQTYDHHQGSILCLKYFPDGSKFISSSEDKTVRIWENKINIPIKQIADTTQHSMPYMDIHPEGHYFSTQSMDNTIYSYGMKPKYKRQNKKVFKGHQSVGYKISLSFSPDGRYICSGDTNSRVFIWDWKTTKLLRCLTINGNKPITQVTWHPQETSKLLCSGGSGYIYIYD</sequence>
<evidence type="ECO:0000256" key="1">
    <source>
        <dbReference type="ARBA" id="ARBA00004123"/>
    </source>
</evidence>
<dbReference type="AlphaFoldDB" id="G8BTP4"/>
<dbReference type="STRING" id="1071381.G8BTP4"/>
<dbReference type="GO" id="GO:0000389">
    <property type="term" value="P:mRNA 3'-splice site recognition"/>
    <property type="evidence" value="ECO:0007669"/>
    <property type="project" value="EnsemblFungi"/>
</dbReference>
<dbReference type="GO" id="GO:0071013">
    <property type="term" value="C:catalytic step 2 spliceosome"/>
    <property type="evidence" value="ECO:0007669"/>
    <property type="project" value="InterPro"/>
</dbReference>
<dbReference type="Gene3D" id="2.130.10.10">
    <property type="entry name" value="YVTN repeat-like/Quinoprotein amine dehydrogenase"/>
    <property type="match status" value="1"/>
</dbReference>
<keyword evidence="3" id="KW-0507">mRNA processing</keyword>
<evidence type="ECO:0000256" key="3">
    <source>
        <dbReference type="ARBA" id="ARBA00022664"/>
    </source>
</evidence>
<dbReference type="KEGG" id="tpf:TPHA_0E01790"/>
<dbReference type="GO" id="GO:0000386">
    <property type="term" value="F:second spliceosomal transesterification activity"/>
    <property type="evidence" value="ECO:0007669"/>
    <property type="project" value="EnsemblFungi"/>
</dbReference>
<evidence type="ECO:0000256" key="5">
    <source>
        <dbReference type="ARBA" id="ARBA00022737"/>
    </source>
</evidence>
<dbReference type="GO" id="GO:0003729">
    <property type="term" value="F:mRNA binding"/>
    <property type="evidence" value="ECO:0007669"/>
    <property type="project" value="TreeGrafter"/>
</dbReference>
<comment type="subcellular location">
    <subcellularLocation>
        <location evidence="1">Nucleus</location>
    </subcellularLocation>
</comment>
<feature type="repeat" description="WD" evidence="9">
    <location>
        <begin position="188"/>
        <end position="229"/>
    </location>
</feature>
<dbReference type="InterPro" id="IPR001680">
    <property type="entry name" value="WD40_rpt"/>
</dbReference>
<evidence type="ECO:0000256" key="10">
    <source>
        <dbReference type="SAM" id="MobiDB-lite"/>
    </source>
</evidence>
<dbReference type="PANTHER" id="PTHR43979:SF1">
    <property type="entry name" value="PRE-MRNA-PROCESSING FACTOR 17"/>
    <property type="match status" value="1"/>
</dbReference>
<dbReference type="CDD" id="cd00200">
    <property type="entry name" value="WD40"/>
    <property type="match status" value="1"/>
</dbReference>
<feature type="region of interest" description="Disordered" evidence="10">
    <location>
        <begin position="1"/>
        <end position="69"/>
    </location>
</feature>